<dbReference type="EC" id="3.1.3.71" evidence="3"/>
<name>A0ABW0VX73_9BACL</name>
<dbReference type="Gene3D" id="3.90.1560.10">
    <property type="entry name" value="ComB-like"/>
    <property type="match status" value="1"/>
</dbReference>
<evidence type="ECO:0000256" key="6">
    <source>
        <dbReference type="ARBA" id="ARBA00022842"/>
    </source>
</evidence>
<keyword evidence="6" id="KW-0460">Magnesium</keyword>
<evidence type="ECO:0000256" key="2">
    <source>
        <dbReference type="ARBA" id="ARBA00009997"/>
    </source>
</evidence>
<proteinExistence type="inferred from homology"/>
<keyword evidence="9" id="KW-1185">Reference proteome</keyword>
<sequence>MEINIYQFVEGARQAKGLTVIIDVFRAFSVACYVMNNGVKDLFPIGSIEMAYKLKEENPEFILMGERGGLIQPGFDYGNSPASVESVDFNGRTVVHTTSAGTQGIVNAIHADEIITGSFVNAQAIIDYIRAKNPDYVSLVCMGWEAVEEADEDTLFANYVKNALEGKPNDFAAIVHYMRHESKTGKFLDVRGEASAPTEDFDLCLCLDRFPFVLKAEPYGDSLVRLHKVNMDKDWSAIG</sequence>
<comment type="catalytic activity">
    <reaction evidence="7">
        <text>(2R)-O-phospho-3-sulfolactate + H2O = (2R)-3-sulfolactate + phosphate</text>
        <dbReference type="Rhea" id="RHEA:23416"/>
        <dbReference type="ChEBI" id="CHEBI:15377"/>
        <dbReference type="ChEBI" id="CHEBI:15597"/>
        <dbReference type="ChEBI" id="CHEBI:43474"/>
        <dbReference type="ChEBI" id="CHEBI:58738"/>
        <dbReference type="EC" id="3.1.3.71"/>
    </reaction>
</comment>
<dbReference type="InterPro" id="IPR005238">
    <property type="entry name" value="ComB-like"/>
</dbReference>
<dbReference type="Proteomes" id="UP001596047">
    <property type="component" value="Unassembled WGS sequence"/>
</dbReference>
<dbReference type="EMBL" id="JBHSOW010000019">
    <property type="protein sequence ID" value="MFC5648676.1"/>
    <property type="molecule type" value="Genomic_DNA"/>
</dbReference>
<evidence type="ECO:0000256" key="1">
    <source>
        <dbReference type="ARBA" id="ARBA00001946"/>
    </source>
</evidence>
<evidence type="ECO:0000313" key="8">
    <source>
        <dbReference type="EMBL" id="MFC5648676.1"/>
    </source>
</evidence>
<evidence type="ECO:0000256" key="3">
    <source>
        <dbReference type="ARBA" id="ARBA00012953"/>
    </source>
</evidence>
<dbReference type="PANTHER" id="PTHR37311:SF1">
    <property type="entry name" value="2-PHOSPHOSULFOLACTATE PHOSPHATASE-RELATED"/>
    <property type="match status" value="1"/>
</dbReference>
<dbReference type="RefSeq" id="WP_379187146.1">
    <property type="nucleotide sequence ID" value="NZ_JBHSOW010000019.1"/>
</dbReference>
<evidence type="ECO:0000256" key="4">
    <source>
        <dbReference type="ARBA" id="ARBA00021948"/>
    </source>
</evidence>
<accession>A0ABW0VX73</accession>
<comment type="similarity">
    <text evidence="2">Belongs to the ComB family.</text>
</comment>
<evidence type="ECO:0000256" key="7">
    <source>
        <dbReference type="ARBA" id="ARBA00033711"/>
    </source>
</evidence>
<dbReference type="InterPro" id="IPR036702">
    <property type="entry name" value="ComB-like_sf"/>
</dbReference>
<organism evidence="8 9">
    <name type="scientific">Paenibacillus solisilvae</name>
    <dbReference type="NCBI Taxonomy" id="2486751"/>
    <lineage>
        <taxon>Bacteria</taxon>
        <taxon>Bacillati</taxon>
        <taxon>Bacillota</taxon>
        <taxon>Bacilli</taxon>
        <taxon>Bacillales</taxon>
        <taxon>Paenibacillaceae</taxon>
        <taxon>Paenibacillus</taxon>
    </lineage>
</organism>
<keyword evidence="5" id="KW-0378">Hydrolase</keyword>
<reference evidence="9" key="1">
    <citation type="journal article" date="2019" name="Int. J. Syst. Evol. Microbiol.">
        <title>The Global Catalogue of Microorganisms (GCM) 10K type strain sequencing project: providing services to taxonomists for standard genome sequencing and annotation.</title>
        <authorList>
            <consortium name="The Broad Institute Genomics Platform"/>
            <consortium name="The Broad Institute Genome Sequencing Center for Infectious Disease"/>
            <person name="Wu L."/>
            <person name="Ma J."/>
        </authorList>
    </citation>
    <scope>NUCLEOTIDE SEQUENCE [LARGE SCALE GENOMIC DNA]</scope>
    <source>
        <strain evidence="9">CGMCC 1.3240</strain>
    </source>
</reference>
<protein>
    <recommendedName>
        <fullName evidence="4">Probable 2-phosphosulfolactate phosphatase</fullName>
        <ecNumber evidence="3">3.1.3.71</ecNumber>
    </recommendedName>
</protein>
<dbReference type="SUPFAM" id="SSF142823">
    <property type="entry name" value="ComB-like"/>
    <property type="match status" value="1"/>
</dbReference>
<comment type="cofactor">
    <cofactor evidence="1">
        <name>Mg(2+)</name>
        <dbReference type="ChEBI" id="CHEBI:18420"/>
    </cofactor>
</comment>
<dbReference type="PANTHER" id="PTHR37311">
    <property type="entry name" value="2-PHOSPHOSULFOLACTATE PHOSPHATASE-RELATED"/>
    <property type="match status" value="1"/>
</dbReference>
<comment type="caution">
    <text evidence="8">The sequence shown here is derived from an EMBL/GenBank/DDBJ whole genome shotgun (WGS) entry which is preliminary data.</text>
</comment>
<dbReference type="Pfam" id="PF04029">
    <property type="entry name" value="2-ph_phosp"/>
    <property type="match status" value="1"/>
</dbReference>
<evidence type="ECO:0000256" key="5">
    <source>
        <dbReference type="ARBA" id="ARBA00022801"/>
    </source>
</evidence>
<evidence type="ECO:0000313" key="9">
    <source>
        <dbReference type="Proteomes" id="UP001596047"/>
    </source>
</evidence>
<gene>
    <name evidence="8" type="ORF">ACFPYJ_05960</name>
</gene>